<protein>
    <submittedName>
        <fullName evidence="1">Uncharacterized protein</fullName>
    </submittedName>
</protein>
<name>A0A6H1ZKU0_9ZZZZ</name>
<dbReference type="EMBL" id="MT144070">
    <property type="protein sequence ID" value="QJA48079.1"/>
    <property type="molecule type" value="Genomic_DNA"/>
</dbReference>
<evidence type="ECO:0000313" key="2">
    <source>
        <dbReference type="EMBL" id="QJH96321.1"/>
    </source>
</evidence>
<proteinExistence type="predicted"/>
<reference evidence="1" key="1">
    <citation type="submission" date="2020-03" db="EMBL/GenBank/DDBJ databases">
        <title>The deep terrestrial virosphere.</title>
        <authorList>
            <person name="Holmfeldt K."/>
            <person name="Nilsson E."/>
            <person name="Simone D."/>
            <person name="Lopez-Fernandez M."/>
            <person name="Wu X."/>
            <person name="de Brujin I."/>
            <person name="Lundin D."/>
            <person name="Andersson A."/>
            <person name="Bertilsson S."/>
            <person name="Dopson M."/>
        </authorList>
    </citation>
    <scope>NUCLEOTIDE SEQUENCE</scope>
    <source>
        <strain evidence="1">TM448A00831</strain>
        <strain evidence="2">TM448B00682</strain>
    </source>
</reference>
<dbReference type="EMBL" id="MT144647">
    <property type="protein sequence ID" value="QJH96321.1"/>
    <property type="molecule type" value="Genomic_DNA"/>
</dbReference>
<organism evidence="1">
    <name type="scientific">viral metagenome</name>
    <dbReference type="NCBI Taxonomy" id="1070528"/>
    <lineage>
        <taxon>unclassified sequences</taxon>
        <taxon>metagenomes</taxon>
        <taxon>organismal metagenomes</taxon>
    </lineage>
</organism>
<accession>A0A6H1ZKU0</accession>
<dbReference type="AlphaFoldDB" id="A0A6H1ZKU0"/>
<sequence>MEIIKPPFQKPNIFIFTKQSNGDILAYANPSYLMNWRRTFLGTLPSRKDTKIENEVKVKLAELEQISYDLIWKALKSRLRTMTDKEKMDLLKKEWQASHLGNGNVPAQVEKNFMKEFSGKITL</sequence>
<evidence type="ECO:0000313" key="1">
    <source>
        <dbReference type="EMBL" id="QJA48079.1"/>
    </source>
</evidence>
<gene>
    <name evidence="1" type="ORF">TM448A00831_0010</name>
    <name evidence="2" type="ORF">TM448B00682_0015</name>
</gene>